<protein>
    <submittedName>
        <fullName evidence="1">Uncharacterized protein</fullName>
    </submittedName>
</protein>
<dbReference type="AlphaFoldDB" id="A0A6A6KEJ9"/>
<proteinExistence type="predicted"/>
<keyword evidence="2" id="KW-1185">Reference proteome</keyword>
<dbReference type="EMBL" id="JAAGAX010000017">
    <property type="protein sequence ID" value="KAF2287291.1"/>
    <property type="molecule type" value="Genomic_DNA"/>
</dbReference>
<reference evidence="1 2" key="1">
    <citation type="journal article" date="2020" name="Mol. Plant">
        <title>The Chromosome-Based Rubber Tree Genome Provides New Insights into Spurge Genome Evolution and Rubber Biosynthesis.</title>
        <authorList>
            <person name="Liu J."/>
            <person name="Shi C."/>
            <person name="Shi C.C."/>
            <person name="Li W."/>
            <person name="Zhang Q.J."/>
            <person name="Zhang Y."/>
            <person name="Li K."/>
            <person name="Lu H.F."/>
            <person name="Shi C."/>
            <person name="Zhu S.T."/>
            <person name="Xiao Z.Y."/>
            <person name="Nan H."/>
            <person name="Yue Y."/>
            <person name="Zhu X.G."/>
            <person name="Wu Y."/>
            <person name="Hong X.N."/>
            <person name="Fan G.Y."/>
            <person name="Tong Y."/>
            <person name="Zhang D."/>
            <person name="Mao C.L."/>
            <person name="Liu Y.L."/>
            <person name="Hao S.J."/>
            <person name="Liu W.Q."/>
            <person name="Lv M.Q."/>
            <person name="Zhang H.B."/>
            <person name="Liu Y."/>
            <person name="Hu-Tang G.R."/>
            <person name="Wang J.P."/>
            <person name="Wang J.H."/>
            <person name="Sun Y.H."/>
            <person name="Ni S.B."/>
            <person name="Chen W.B."/>
            <person name="Zhang X.C."/>
            <person name="Jiao Y.N."/>
            <person name="Eichler E.E."/>
            <person name="Li G.H."/>
            <person name="Liu X."/>
            <person name="Gao L.Z."/>
        </authorList>
    </citation>
    <scope>NUCLEOTIDE SEQUENCE [LARGE SCALE GENOMIC DNA]</scope>
    <source>
        <strain evidence="2">cv. GT1</strain>
        <tissue evidence="1">Leaf</tissue>
    </source>
</reference>
<sequence>MTNCMCSCSKPLIVDKPIHNVSFSISTERLPINLGVLPSATTAAIATSRVFPVRASMVDSYESSSNFAKRMEQACNQDQLRALLAAQMGMLNANGVQVQASSFLVIICSVKSPPETLLVSFVLGSIMLCGPVASTDSHHGILEIRVSMAEPRFGGLDRGGRNDNLGAFIQDKRQLQDQ</sequence>
<gene>
    <name evidence="1" type="ORF">GH714_039556</name>
</gene>
<comment type="caution">
    <text evidence="1">The sequence shown here is derived from an EMBL/GenBank/DDBJ whole genome shotgun (WGS) entry which is preliminary data.</text>
</comment>
<evidence type="ECO:0000313" key="2">
    <source>
        <dbReference type="Proteomes" id="UP000467840"/>
    </source>
</evidence>
<accession>A0A6A6KEJ9</accession>
<organism evidence="1 2">
    <name type="scientific">Hevea brasiliensis</name>
    <name type="common">Para rubber tree</name>
    <name type="synonym">Siphonia brasiliensis</name>
    <dbReference type="NCBI Taxonomy" id="3981"/>
    <lineage>
        <taxon>Eukaryota</taxon>
        <taxon>Viridiplantae</taxon>
        <taxon>Streptophyta</taxon>
        <taxon>Embryophyta</taxon>
        <taxon>Tracheophyta</taxon>
        <taxon>Spermatophyta</taxon>
        <taxon>Magnoliopsida</taxon>
        <taxon>eudicotyledons</taxon>
        <taxon>Gunneridae</taxon>
        <taxon>Pentapetalae</taxon>
        <taxon>rosids</taxon>
        <taxon>fabids</taxon>
        <taxon>Malpighiales</taxon>
        <taxon>Euphorbiaceae</taxon>
        <taxon>Crotonoideae</taxon>
        <taxon>Micrandreae</taxon>
        <taxon>Hevea</taxon>
    </lineage>
</organism>
<dbReference type="Proteomes" id="UP000467840">
    <property type="component" value="Chromosome 3"/>
</dbReference>
<name>A0A6A6KEJ9_HEVBR</name>
<evidence type="ECO:0000313" key="1">
    <source>
        <dbReference type="EMBL" id="KAF2287291.1"/>
    </source>
</evidence>